<keyword evidence="1" id="KW-0812">Transmembrane</keyword>
<keyword evidence="1" id="KW-1133">Transmembrane helix</keyword>
<accession>A0A1Y2HSM7</accession>
<dbReference type="EMBL" id="MCFL01000018">
    <property type="protein sequence ID" value="ORZ36132.1"/>
    <property type="molecule type" value="Genomic_DNA"/>
</dbReference>
<keyword evidence="3" id="KW-1185">Reference proteome</keyword>
<evidence type="ECO:0000256" key="1">
    <source>
        <dbReference type="SAM" id="Phobius"/>
    </source>
</evidence>
<protein>
    <submittedName>
        <fullName evidence="2">Uncharacterized protein</fullName>
    </submittedName>
</protein>
<keyword evidence="1" id="KW-0472">Membrane</keyword>
<name>A0A1Y2HSM7_9FUNG</name>
<evidence type="ECO:0000313" key="2">
    <source>
        <dbReference type="EMBL" id="ORZ36132.1"/>
    </source>
</evidence>
<feature type="transmembrane region" description="Helical" evidence="1">
    <location>
        <begin position="52"/>
        <end position="78"/>
    </location>
</feature>
<evidence type="ECO:0000313" key="3">
    <source>
        <dbReference type="Proteomes" id="UP000193411"/>
    </source>
</evidence>
<dbReference type="AlphaFoldDB" id="A0A1Y2HSM7"/>
<organism evidence="2 3">
    <name type="scientific">Catenaria anguillulae PL171</name>
    <dbReference type="NCBI Taxonomy" id="765915"/>
    <lineage>
        <taxon>Eukaryota</taxon>
        <taxon>Fungi</taxon>
        <taxon>Fungi incertae sedis</taxon>
        <taxon>Blastocladiomycota</taxon>
        <taxon>Blastocladiomycetes</taxon>
        <taxon>Blastocladiales</taxon>
        <taxon>Catenariaceae</taxon>
        <taxon>Catenaria</taxon>
    </lineage>
</organism>
<comment type="caution">
    <text evidence="2">The sequence shown here is derived from an EMBL/GenBank/DDBJ whole genome shotgun (WGS) entry which is preliminary data.</text>
</comment>
<sequence length="124" mass="13820">MTLTSNNATDMTTEAFTQWRLSLALSKDVVYVARLTELHNLMYRKMMSTVEAGTAMCIILFVFSLASFVAALFFFYVVGIGPLSRQAQTITSLLYLIPPTVLKESPELQKFVESGALVLDVRSQ</sequence>
<dbReference type="OrthoDB" id="5733317at2759"/>
<reference evidence="2 3" key="1">
    <citation type="submission" date="2016-07" db="EMBL/GenBank/DDBJ databases">
        <title>Pervasive Adenine N6-methylation of Active Genes in Fungi.</title>
        <authorList>
            <consortium name="DOE Joint Genome Institute"/>
            <person name="Mondo S.J."/>
            <person name="Dannebaum R.O."/>
            <person name="Kuo R.C."/>
            <person name="Labutti K."/>
            <person name="Haridas S."/>
            <person name="Kuo A."/>
            <person name="Salamov A."/>
            <person name="Ahrendt S.R."/>
            <person name="Lipzen A."/>
            <person name="Sullivan W."/>
            <person name="Andreopoulos W.B."/>
            <person name="Clum A."/>
            <person name="Lindquist E."/>
            <person name="Daum C."/>
            <person name="Ramamoorthy G.K."/>
            <person name="Gryganskyi A."/>
            <person name="Culley D."/>
            <person name="Magnuson J.K."/>
            <person name="James T.Y."/>
            <person name="O'Malley M.A."/>
            <person name="Stajich J.E."/>
            <person name="Spatafora J.W."/>
            <person name="Visel A."/>
            <person name="Grigoriev I.V."/>
        </authorList>
    </citation>
    <scope>NUCLEOTIDE SEQUENCE [LARGE SCALE GENOMIC DNA]</scope>
    <source>
        <strain evidence="2 3">PL171</strain>
    </source>
</reference>
<gene>
    <name evidence="2" type="ORF">BCR44DRAFT_1432857</name>
</gene>
<dbReference type="Proteomes" id="UP000193411">
    <property type="component" value="Unassembled WGS sequence"/>
</dbReference>
<proteinExistence type="predicted"/>